<evidence type="ECO:0000313" key="1">
    <source>
        <dbReference type="EMBL" id="MET4759591.1"/>
    </source>
</evidence>
<proteinExistence type="predicted"/>
<gene>
    <name evidence="1" type="ORF">V5J35_004910</name>
</gene>
<comment type="caution">
    <text evidence="1">The sequence shown here is derived from an EMBL/GenBank/DDBJ whole genome shotgun (WGS) entry which is preliminary data.</text>
</comment>
<sequence>MIKSKNDVSELAAVDFAFGARILDAFREVDGGHGSWHFQQFMKRDGKDKVFRGEFLEPKEFVANLQAYMKQAESEGKRDYNQATLPAVYYYRDLSMASADPEAGNLVLRDTVYDLNLENATMLSMVRMNLTYKVVFIAPDKPTVERMAMAWYFKIANTKQGGHKFQVPYDVAGERMQMDCTIFDPQTFQATSVSLPKNEQRLFALECEYEVQAPVLYGESVTVPDSIRWQLSVDPCFDGCHVHG</sequence>
<evidence type="ECO:0000313" key="2">
    <source>
        <dbReference type="Proteomes" id="UP001549366"/>
    </source>
</evidence>
<dbReference type="RefSeq" id="WP_354011434.1">
    <property type="nucleotide sequence ID" value="NZ_JBEWTA010000002.1"/>
</dbReference>
<organism evidence="1 2">
    <name type="scientific">Endozoicomonas lisbonensis</name>
    <dbReference type="NCBI Taxonomy" id="3120522"/>
    <lineage>
        <taxon>Bacteria</taxon>
        <taxon>Pseudomonadati</taxon>
        <taxon>Pseudomonadota</taxon>
        <taxon>Gammaproteobacteria</taxon>
        <taxon>Oceanospirillales</taxon>
        <taxon>Endozoicomonadaceae</taxon>
        <taxon>Endozoicomonas</taxon>
    </lineage>
</organism>
<protein>
    <submittedName>
        <fullName evidence="1">Uncharacterized protein</fullName>
    </submittedName>
</protein>
<name>A0ABV2SPB8_9GAMM</name>
<keyword evidence="2" id="KW-1185">Reference proteome</keyword>
<accession>A0ABV2SPB8</accession>
<dbReference type="Proteomes" id="UP001549366">
    <property type="component" value="Unassembled WGS sequence"/>
</dbReference>
<reference evidence="1 2" key="1">
    <citation type="submission" date="2024-06" db="EMBL/GenBank/DDBJ databases">
        <title>Genomic Encyclopedia of Type Strains, Phase V (KMG-V): Genome sequencing to study the core and pangenomes of soil and plant-associated prokaryotes.</title>
        <authorList>
            <person name="Whitman W."/>
        </authorList>
    </citation>
    <scope>NUCLEOTIDE SEQUENCE [LARGE SCALE GENOMIC DNA]</scope>
    <source>
        <strain evidence="1 2">NE40</strain>
    </source>
</reference>
<dbReference type="EMBL" id="JBEWTB010000003">
    <property type="protein sequence ID" value="MET4759591.1"/>
    <property type="molecule type" value="Genomic_DNA"/>
</dbReference>